<protein>
    <submittedName>
        <fullName evidence="3">Ricin-type beta-trefoil lectin domain protein</fullName>
    </submittedName>
</protein>
<evidence type="ECO:0000313" key="3">
    <source>
        <dbReference type="EMBL" id="MBU2709555.1"/>
    </source>
</evidence>
<dbReference type="Proteomes" id="UP000690515">
    <property type="component" value="Unassembled WGS sequence"/>
</dbReference>
<dbReference type="SUPFAM" id="SSF50370">
    <property type="entry name" value="Ricin B-like lectins"/>
    <property type="match status" value="1"/>
</dbReference>
<dbReference type="Pfam" id="PF16683">
    <property type="entry name" value="TGase_elicitor"/>
    <property type="match status" value="1"/>
</dbReference>
<dbReference type="SMART" id="SM00458">
    <property type="entry name" value="RICIN"/>
    <property type="match status" value="1"/>
</dbReference>
<name>A0ABS5Z6C7_9GAMM</name>
<proteinExistence type="predicted"/>
<dbReference type="Gene3D" id="2.80.10.50">
    <property type="match status" value="1"/>
</dbReference>
<organism evidence="3 4">
    <name type="scientific">Zooshikella harenae</name>
    <dbReference type="NCBI Taxonomy" id="2827238"/>
    <lineage>
        <taxon>Bacteria</taxon>
        <taxon>Pseudomonadati</taxon>
        <taxon>Pseudomonadota</taxon>
        <taxon>Gammaproteobacteria</taxon>
        <taxon>Oceanospirillales</taxon>
        <taxon>Zooshikellaceae</taxon>
        <taxon>Zooshikella</taxon>
    </lineage>
</organism>
<comment type="caution">
    <text evidence="3">The sequence shown here is derived from an EMBL/GenBank/DDBJ whole genome shotgun (WGS) entry which is preliminary data.</text>
</comment>
<dbReference type="InterPro" id="IPR000772">
    <property type="entry name" value="Ricin_B_lectin"/>
</dbReference>
<dbReference type="InterPro" id="IPR035992">
    <property type="entry name" value="Ricin_B-like_lectins"/>
</dbReference>
<gene>
    <name evidence="3" type="ORF">KCG35_00625</name>
</gene>
<dbReference type="RefSeq" id="WP_215817721.1">
    <property type="nucleotide sequence ID" value="NZ_JAGSOY010000001.1"/>
</dbReference>
<feature type="chain" id="PRO_5046151303" evidence="1">
    <location>
        <begin position="23"/>
        <end position="625"/>
    </location>
</feature>
<evidence type="ECO:0000313" key="4">
    <source>
        <dbReference type="Proteomes" id="UP000690515"/>
    </source>
</evidence>
<evidence type="ECO:0000256" key="1">
    <source>
        <dbReference type="SAM" id="SignalP"/>
    </source>
</evidence>
<accession>A0ABS5Z6C7</accession>
<keyword evidence="4" id="KW-1185">Reference proteome</keyword>
<dbReference type="EMBL" id="JAGSOY010000001">
    <property type="protein sequence ID" value="MBU2709555.1"/>
    <property type="molecule type" value="Genomic_DNA"/>
</dbReference>
<evidence type="ECO:0000259" key="2">
    <source>
        <dbReference type="SMART" id="SM00458"/>
    </source>
</evidence>
<sequence>MNNKPLSLAALTLAMYSTWTFAGVNEEIKVYMDQFHQDPAGIMDQLPPKTGHANTLFSDTAINNKDYIQYKDQARQKIMRGNSARLDIPRAPINYSNDNPARLVDLGTNVISNLYTLDNKAPKQRALEVQPWSDTYWPLFSGAAAWRYADSDLWRASPDSWKDYWDFSYVTKPVSSYYGQARDNLSPAEKYDLLMGDSSYTLTTNAWNSGKGYYERSGKVERWMGLCHGWAPAAYMLPRPIKTLNVKDANGENLTFYPSDIKALATLLWANARFDNRFIGSRCNTKNPQRDSNGRIINNGCFDTNPGTWHISLVNQIGISGRSLIMDATYDYQVWNQPIQSYKVTYFNPQTNATYTSAQAATIPLSSYTKDKFSNYRGNQSTHVVGVRMDVSYVVETNPSHRRTDSPQYDGITKVSYYYDLELNNQGKILGGEWYSNRHPDFLWTPTPNAMAQSWQNGSGKWSSDQSVPANWKNKAKQASRYGQPLTSVVNELFTRASEDSNTPSDTWREIVSSDGYCMDVADSGTTDGNLILAWDCHSGNNQKWWQDSYGRLRPAHATNMCATAKINEGGKLVIERCNNSRAQRWQWNGNYLHNLANFDLSLTYDPTSWQVMITPDHDMTWSWR</sequence>
<dbReference type="InterPro" id="IPR032048">
    <property type="entry name" value="TGase_elicitor"/>
</dbReference>
<dbReference type="PROSITE" id="PS50231">
    <property type="entry name" value="RICIN_B_LECTIN"/>
    <property type="match status" value="1"/>
</dbReference>
<dbReference type="Pfam" id="PF00652">
    <property type="entry name" value="Ricin_B_lectin"/>
    <property type="match status" value="1"/>
</dbReference>
<reference evidence="3 4" key="1">
    <citation type="submission" date="2021-04" db="EMBL/GenBank/DDBJ databases">
        <authorList>
            <person name="Pira H."/>
            <person name="Risdian C."/>
            <person name="Wink J."/>
        </authorList>
    </citation>
    <scope>NUCLEOTIDE SEQUENCE [LARGE SCALE GENOMIC DNA]</scope>
    <source>
        <strain evidence="3 4">WH53</strain>
    </source>
</reference>
<dbReference type="CDD" id="cd23423">
    <property type="entry name" value="beta-trefoil_Ricin_hemolysin"/>
    <property type="match status" value="1"/>
</dbReference>
<feature type="signal peptide" evidence="1">
    <location>
        <begin position="1"/>
        <end position="22"/>
    </location>
</feature>
<keyword evidence="1" id="KW-0732">Signal</keyword>
<feature type="domain" description="Ricin B lectin" evidence="2">
    <location>
        <begin position="505"/>
        <end position="625"/>
    </location>
</feature>